<protein>
    <submittedName>
        <fullName evidence="2">Putative ixodes 10 kDa peptide protein</fullName>
    </submittedName>
</protein>
<evidence type="ECO:0000313" key="2">
    <source>
        <dbReference type="EMBL" id="JAA65942.1"/>
    </source>
</evidence>
<name>A0A0K8R449_IXORI</name>
<proteinExistence type="evidence at transcript level"/>
<dbReference type="EMBL" id="GADI01007866">
    <property type="protein sequence ID" value="JAA65942.1"/>
    <property type="molecule type" value="mRNA"/>
</dbReference>
<feature type="chain" id="PRO_5005515862" evidence="1">
    <location>
        <begin position="18"/>
        <end position="115"/>
    </location>
</feature>
<dbReference type="AlphaFoldDB" id="A0A0K8R449"/>
<organism evidence="2">
    <name type="scientific">Ixodes ricinus</name>
    <name type="common">Common tick</name>
    <name type="synonym">Acarus ricinus</name>
    <dbReference type="NCBI Taxonomy" id="34613"/>
    <lineage>
        <taxon>Eukaryota</taxon>
        <taxon>Metazoa</taxon>
        <taxon>Ecdysozoa</taxon>
        <taxon>Arthropoda</taxon>
        <taxon>Chelicerata</taxon>
        <taxon>Arachnida</taxon>
        <taxon>Acari</taxon>
        <taxon>Parasitiformes</taxon>
        <taxon>Ixodida</taxon>
        <taxon>Ixodoidea</taxon>
        <taxon>Ixodidae</taxon>
        <taxon>Ixodinae</taxon>
        <taxon>Ixodes</taxon>
    </lineage>
</organism>
<accession>A0A0K8R449</accession>
<reference evidence="2" key="1">
    <citation type="submission" date="2012-12" db="EMBL/GenBank/DDBJ databases">
        <title>Identification and characterization of a phenylalanine ammonia-lyase gene family in Isatis indigotica Fort.</title>
        <authorList>
            <person name="Liu Q."/>
            <person name="Chen J."/>
            <person name="Zhou X."/>
            <person name="Di P."/>
            <person name="Xiao Y."/>
            <person name="Xuan H."/>
            <person name="Zhang L."/>
            <person name="Chen W."/>
        </authorList>
    </citation>
    <scope>NUCLEOTIDE SEQUENCE</scope>
    <source>
        <tissue evidence="2">Salivary gland</tissue>
    </source>
</reference>
<sequence length="115" mass="12905">MQLQVFAVLLILPALQREGFLSGIELQEDCKDIIERFGDMSCGLEGFGNLEGIDPIFCTLECTGNGRPKLPKGVCSDGDLNCTRFAREDLRNWGQGLQTRLNNVLKTWCPYYSNK</sequence>
<feature type="signal peptide" evidence="1">
    <location>
        <begin position="1"/>
        <end position="17"/>
    </location>
</feature>
<evidence type="ECO:0000256" key="1">
    <source>
        <dbReference type="SAM" id="SignalP"/>
    </source>
</evidence>
<keyword evidence="1" id="KW-0732">Signal</keyword>